<dbReference type="Proteomes" id="UP000054937">
    <property type="component" value="Unassembled WGS sequence"/>
</dbReference>
<gene>
    <name evidence="1" type="ORF">PPERSA_05148</name>
</gene>
<evidence type="ECO:0000313" key="1">
    <source>
        <dbReference type="EMBL" id="KRX06535.1"/>
    </source>
</evidence>
<proteinExistence type="predicted"/>
<protein>
    <submittedName>
        <fullName evidence="1">Uncharacterized protein</fullName>
    </submittedName>
</protein>
<dbReference type="AlphaFoldDB" id="A0A0V0QWA6"/>
<sequence length="197" mass="23704">MFLSKLDKCVDPTQIKMNVEQNKFQYIHLNLKNQELDNYRIIFQPKIWVKKGVQLVIQNDTASLIQSFQVNCSFYENNLIVNFFLTKQEVQNLQFYQNYEERIRVFKNLAVIYKKEIAFNNNNQDEELVLNKFYAPNQFIIGRILIIIKDKLYLFGGYNLQDLQAVQQCHKIELNQNQIQPQQIYQIKDLYFNMEQN</sequence>
<keyword evidence="2" id="KW-1185">Reference proteome</keyword>
<reference evidence="1 2" key="1">
    <citation type="journal article" date="2015" name="Sci. Rep.">
        <title>Genome of the facultative scuticociliatosis pathogen Pseudocohnilembus persalinus provides insight into its virulence through horizontal gene transfer.</title>
        <authorList>
            <person name="Xiong J."/>
            <person name="Wang G."/>
            <person name="Cheng J."/>
            <person name="Tian M."/>
            <person name="Pan X."/>
            <person name="Warren A."/>
            <person name="Jiang C."/>
            <person name="Yuan D."/>
            <person name="Miao W."/>
        </authorList>
    </citation>
    <scope>NUCLEOTIDE SEQUENCE [LARGE SCALE GENOMIC DNA]</scope>
    <source>
        <strain evidence="1">36N120E</strain>
    </source>
</reference>
<accession>A0A0V0QWA6</accession>
<organism evidence="1 2">
    <name type="scientific">Pseudocohnilembus persalinus</name>
    <name type="common">Ciliate</name>
    <dbReference type="NCBI Taxonomy" id="266149"/>
    <lineage>
        <taxon>Eukaryota</taxon>
        <taxon>Sar</taxon>
        <taxon>Alveolata</taxon>
        <taxon>Ciliophora</taxon>
        <taxon>Intramacronucleata</taxon>
        <taxon>Oligohymenophorea</taxon>
        <taxon>Scuticociliatia</taxon>
        <taxon>Philasterida</taxon>
        <taxon>Pseudocohnilembidae</taxon>
        <taxon>Pseudocohnilembus</taxon>
    </lineage>
</organism>
<comment type="caution">
    <text evidence="1">The sequence shown here is derived from an EMBL/GenBank/DDBJ whole genome shotgun (WGS) entry which is preliminary data.</text>
</comment>
<dbReference type="InParanoid" id="A0A0V0QWA6"/>
<dbReference type="EMBL" id="LDAU01000096">
    <property type="protein sequence ID" value="KRX06535.1"/>
    <property type="molecule type" value="Genomic_DNA"/>
</dbReference>
<evidence type="ECO:0000313" key="2">
    <source>
        <dbReference type="Proteomes" id="UP000054937"/>
    </source>
</evidence>
<name>A0A0V0QWA6_PSEPJ</name>